<evidence type="ECO:0000259" key="13">
    <source>
        <dbReference type="Pfam" id="PF01433"/>
    </source>
</evidence>
<evidence type="ECO:0000313" key="16">
    <source>
        <dbReference type="Proteomes" id="UP000004690"/>
    </source>
</evidence>
<dbReference type="SUPFAM" id="SSF55486">
    <property type="entry name" value="Metalloproteases ('zincins'), catalytic domain"/>
    <property type="match status" value="1"/>
</dbReference>
<evidence type="ECO:0000256" key="3">
    <source>
        <dbReference type="ARBA" id="ARBA00010136"/>
    </source>
</evidence>
<dbReference type="GO" id="GO:0042277">
    <property type="term" value="F:peptide binding"/>
    <property type="evidence" value="ECO:0007669"/>
    <property type="project" value="TreeGrafter"/>
</dbReference>
<sequence>MKLFFALFFFFISFIGFSQQTQFIDIKKGDVTLTIDPELKKVSGYVVYTFDILKATDSLFIDAKNMEIEAVFLNDSPVEFTYNNTKLKVNYNFKSNTLNSLKIEYYTSPKKALYFVSPDGNNKTQVWTQGQGKYTSNWLPSFDDMNEKIEFDLSISTPSIYKTIANGKLVDKIEEKNLTTWKYDMQYPMSSYLVALAVGNYDYETEVSKSGIPIEMYYYPNKSDIVEPTYRHTKHIFDFLETEIGVAYPWQNYKQVPVKDFLYAGMENTSLTIFSDSHMVDSIGFIDKNYINVNAHELAHQWFGDLVTEESSTHHWLQEGFATYYALLAEKEIFGEDYFYEQLYNSAKQLEDLNKNGGESLLNPKASSLTFYERGAWAIFALRNYIGDRAFKKSIKKYLKDYAFKNANTHNFINIAAAKSQIKLEDFVQKWFVNPKFPLEDAKQLLLQNEVSKTLLTIDEMNNEEVIKYAEAHPIIFSSQDKSVIVTHILKRLLPNSEEEKAVFLKAMQSNVLKTRQAVALYMNPIPQEFKSEFEKLLLDKSYLTIQNALMKLWVNFPFPKDRVRFLDKTKGITGFSDKNIETLWLTLALITEDYQQNNKKEYFDILLSYTNPSQHFEIRQQAFQYLYQIKGFDEMALRNLVQACKHPVWQFSKFSRELLKELMSNKDYRIVLEGIVTDLPSEEKVFLEQQLQEN</sequence>
<evidence type="ECO:0000256" key="11">
    <source>
        <dbReference type="ARBA" id="ARBA00023049"/>
    </source>
</evidence>
<dbReference type="EMBL" id="JH651379">
    <property type="protein sequence ID" value="EIJ40614.1"/>
    <property type="molecule type" value="Genomic_DNA"/>
</dbReference>
<evidence type="ECO:0000256" key="4">
    <source>
        <dbReference type="ARBA" id="ARBA00012564"/>
    </source>
</evidence>
<organism evidence="15 16">
    <name type="scientific">Galbibacter orientalis DSM 19592</name>
    <dbReference type="NCBI Taxonomy" id="926559"/>
    <lineage>
        <taxon>Bacteria</taxon>
        <taxon>Pseudomonadati</taxon>
        <taxon>Bacteroidota</taxon>
        <taxon>Flavobacteriia</taxon>
        <taxon>Flavobacteriales</taxon>
        <taxon>Flavobacteriaceae</taxon>
        <taxon>Galbibacter</taxon>
    </lineage>
</organism>
<evidence type="ECO:0000256" key="1">
    <source>
        <dbReference type="ARBA" id="ARBA00000098"/>
    </source>
</evidence>
<dbReference type="GO" id="GO:0005737">
    <property type="term" value="C:cytoplasm"/>
    <property type="evidence" value="ECO:0007669"/>
    <property type="project" value="TreeGrafter"/>
</dbReference>
<dbReference type="Pfam" id="PF17900">
    <property type="entry name" value="Peptidase_M1_N"/>
    <property type="match status" value="1"/>
</dbReference>
<evidence type="ECO:0000259" key="14">
    <source>
        <dbReference type="Pfam" id="PF17900"/>
    </source>
</evidence>
<evidence type="ECO:0000256" key="10">
    <source>
        <dbReference type="ARBA" id="ARBA00022833"/>
    </source>
</evidence>
<dbReference type="InterPro" id="IPR042097">
    <property type="entry name" value="Aminopeptidase_N-like_N_sf"/>
</dbReference>
<dbReference type="EC" id="3.4.11.2" evidence="4"/>
<evidence type="ECO:0000313" key="15">
    <source>
        <dbReference type="EMBL" id="EIJ40614.1"/>
    </source>
</evidence>
<gene>
    <name evidence="15" type="ORF">JoomaDRAFT_3678</name>
</gene>
<dbReference type="InterPro" id="IPR050344">
    <property type="entry name" value="Peptidase_M1_aminopeptidases"/>
</dbReference>
<keyword evidence="8" id="KW-0479">Metal-binding</keyword>
<dbReference type="Gene3D" id="1.10.390.10">
    <property type="entry name" value="Neutral Protease Domain 2"/>
    <property type="match status" value="1"/>
</dbReference>
<dbReference type="RefSeq" id="WP_008615058.1">
    <property type="nucleotide sequence ID" value="NZ_JH651379.1"/>
</dbReference>
<dbReference type="HOGENOM" id="CLU_394736_0_0_10"/>
<dbReference type="eggNOG" id="COG0308">
    <property type="taxonomic scope" value="Bacteria"/>
</dbReference>
<dbReference type="PANTHER" id="PTHR11533:SF174">
    <property type="entry name" value="PUROMYCIN-SENSITIVE AMINOPEPTIDASE-RELATED"/>
    <property type="match status" value="1"/>
</dbReference>
<dbReference type="GO" id="GO:0070006">
    <property type="term" value="F:metalloaminopeptidase activity"/>
    <property type="evidence" value="ECO:0007669"/>
    <property type="project" value="TreeGrafter"/>
</dbReference>
<dbReference type="InterPro" id="IPR014782">
    <property type="entry name" value="Peptidase_M1_dom"/>
</dbReference>
<keyword evidence="11" id="KW-0482">Metalloprotease</keyword>
<dbReference type="Pfam" id="PF01433">
    <property type="entry name" value="Peptidase_M1"/>
    <property type="match status" value="1"/>
</dbReference>
<evidence type="ECO:0000256" key="8">
    <source>
        <dbReference type="ARBA" id="ARBA00022723"/>
    </source>
</evidence>
<feature type="domain" description="Aminopeptidase N-like N-terminal" evidence="14">
    <location>
        <begin position="30"/>
        <end position="193"/>
    </location>
</feature>
<name>I3CAH1_9FLAO</name>
<dbReference type="GO" id="GO:0005615">
    <property type="term" value="C:extracellular space"/>
    <property type="evidence" value="ECO:0007669"/>
    <property type="project" value="TreeGrafter"/>
</dbReference>
<dbReference type="PANTHER" id="PTHR11533">
    <property type="entry name" value="PROTEASE M1 ZINC METALLOPROTEASE"/>
    <property type="match status" value="1"/>
</dbReference>
<comment type="cofactor">
    <cofactor evidence="2">
        <name>Zn(2+)</name>
        <dbReference type="ChEBI" id="CHEBI:29105"/>
    </cofactor>
</comment>
<dbReference type="InterPro" id="IPR027268">
    <property type="entry name" value="Peptidase_M4/M1_CTD_sf"/>
</dbReference>
<comment type="catalytic activity">
    <reaction evidence="1">
        <text>Release of an N-terminal amino acid, Xaa-|-Yaa- from a peptide, amide or arylamide. Xaa is preferably Ala, but may be most amino acids including Pro (slow action). When a terminal hydrophobic residue is followed by a prolyl residue, the two may be released as an intact Xaa-Pro dipeptide.</text>
        <dbReference type="EC" id="3.4.11.2"/>
    </reaction>
</comment>
<keyword evidence="6 15" id="KW-0031">Aminopeptidase</keyword>
<keyword evidence="7" id="KW-0645">Protease</keyword>
<feature type="signal peptide" evidence="12">
    <location>
        <begin position="1"/>
        <end position="18"/>
    </location>
</feature>
<protein>
    <recommendedName>
        <fullName evidence="5">Aminopeptidase N</fullName>
        <ecNumber evidence="4">3.4.11.2</ecNumber>
    </recommendedName>
</protein>
<comment type="similarity">
    <text evidence="3">Belongs to the peptidase M1 family.</text>
</comment>
<evidence type="ECO:0000256" key="7">
    <source>
        <dbReference type="ARBA" id="ARBA00022670"/>
    </source>
</evidence>
<dbReference type="GO" id="GO:0016285">
    <property type="term" value="F:alanyl aminopeptidase activity"/>
    <property type="evidence" value="ECO:0007669"/>
    <property type="project" value="UniProtKB-EC"/>
</dbReference>
<evidence type="ECO:0000256" key="6">
    <source>
        <dbReference type="ARBA" id="ARBA00022438"/>
    </source>
</evidence>
<dbReference type="AlphaFoldDB" id="I3CAH1"/>
<dbReference type="SUPFAM" id="SSF63737">
    <property type="entry name" value="Leukotriene A4 hydrolase N-terminal domain"/>
    <property type="match status" value="1"/>
</dbReference>
<proteinExistence type="inferred from homology"/>
<feature type="domain" description="Peptidase M1 membrane alanine aminopeptidase" evidence="13">
    <location>
        <begin position="231"/>
        <end position="431"/>
    </location>
</feature>
<dbReference type="OrthoDB" id="100605at2"/>
<dbReference type="InterPro" id="IPR045357">
    <property type="entry name" value="Aminopeptidase_N-like_N"/>
</dbReference>
<dbReference type="STRING" id="926559.JoomaDRAFT_3678"/>
<evidence type="ECO:0000256" key="2">
    <source>
        <dbReference type="ARBA" id="ARBA00001947"/>
    </source>
</evidence>
<dbReference type="GO" id="GO:0043171">
    <property type="term" value="P:peptide catabolic process"/>
    <property type="evidence" value="ECO:0007669"/>
    <property type="project" value="TreeGrafter"/>
</dbReference>
<dbReference type="GO" id="GO:0006508">
    <property type="term" value="P:proteolysis"/>
    <property type="evidence" value="ECO:0007669"/>
    <property type="project" value="UniProtKB-KW"/>
</dbReference>
<dbReference type="GO" id="GO:0008270">
    <property type="term" value="F:zinc ion binding"/>
    <property type="evidence" value="ECO:0007669"/>
    <property type="project" value="InterPro"/>
</dbReference>
<evidence type="ECO:0000256" key="12">
    <source>
        <dbReference type="SAM" id="SignalP"/>
    </source>
</evidence>
<dbReference type="GO" id="GO:0016020">
    <property type="term" value="C:membrane"/>
    <property type="evidence" value="ECO:0007669"/>
    <property type="project" value="TreeGrafter"/>
</dbReference>
<keyword evidence="9" id="KW-0378">Hydrolase</keyword>
<evidence type="ECO:0000256" key="9">
    <source>
        <dbReference type="ARBA" id="ARBA00022801"/>
    </source>
</evidence>
<dbReference type="PRINTS" id="PR00756">
    <property type="entry name" value="ALADIPTASE"/>
</dbReference>
<accession>I3CAH1</accession>
<keyword evidence="12" id="KW-0732">Signal</keyword>
<feature type="chain" id="PRO_5003668691" description="Aminopeptidase N" evidence="12">
    <location>
        <begin position="19"/>
        <end position="695"/>
    </location>
</feature>
<keyword evidence="16" id="KW-1185">Reference proteome</keyword>
<dbReference type="Proteomes" id="UP000004690">
    <property type="component" value="Unassembled WGS sequence"/>
</dbReference>
<evidence type="ECO:0000256" key="5">
    <source>
        <dbReference type="ARBA" id="ARBA00015611"/>
    </source>
</evidence>
<dbReference type="InterPro" id="IPR001930">
    <property type="entry name" value="Peptidase_M1"/>
</dbReference>
<keyword evidence="10" id="KW-0862">Zinc</keyword>
<dbReference type="CDD" id="cd09603">
    <property type="entry name" value="M1_APN_like"/>
    <property type="match status" value="1"/>
</dbReference>
<reference evidence="15 16" key="1">
    <citation type="submission" date="2012-02" db="EMBL/GenBank/DDBJ databases">
        <title>Improved High-Quality Draft genome of Joostella marina DSM 19592.</title>
        <authorList>
            <consortium name="US DOE Joint Genome Institute (JGI-PGF)"/>
            <person name="Lucas S."/>
            <person name="Copeland A."/>
            <person name="Lapidus A."/>
            <person name="Bruce D."/>
            <person name="Goodwin L."/>
            <person name="Pitluck S."/>
            <person name="Peters L."/>
            <person name="Chertkov O."/>
            <person name="Ovchinnikova G."/>
            <person name="Kyrpides N."/>
            <person name="Mavromatis K."/>
            <person name="Detter J.C."/>
            <person name="Han C."/>
            <person name="Land M."/>
            <person name="Hauser L."/>
            <person name="Markowitz V."/>
            <person name="Cheng J.-F."/>
            <person name="Hugenholtz P."/>
            <person name="Woyke T."/>
            <person name="Wu D."/>
            <person name="Tindall B."/>
            <person name="Brambilla E."/>
            <person name="Klenk H.-P."/>
            <person name="Eisen J.A."/>
        </authorList>
    </citation>
    <scope>NUCLEOTIDE SEQUENCE [LARGE SCALE GENOMIC DNA]</scope>
    <source>
        <strain evidence="15 16">DSM 19592</strain>
    </source>
</reference>
<dbReference type="Gene3D" id="2.60.40.1730">
    <property type="entry name" value="tricorn interacting facor f3 domain"/>
    <property type="match status" value="1"/>
</dbReference>